<sequence>MAIVNDPGASQGSRGSGLTAASFAGPDSHASRAISVLYVDESPRLLEIVCEYLETQGNMIVDLCLTVGEALDKMRYIDYDVVITDYNFEHGEGISLLEQARKAGKAVPFVYFVLFRSEMLEDEARQYDKVWFVEKLSPGSQSPFPNFYRAIVSAVGAFPENARLTGSPQPGESAVVRLP</sequence>
<keyword evidence="1" id="KW-0597">Phosphoprotein</keyword>
<dbReference type="GO" id="GO:0000160">
    <property type="term" value="P:phosphorelay signal transduction system"/>
    <property type="evidence" value="ECO:0007669"/>
    <property type="project" value="InterPro"/>
</dbReference>
<evidence type="ECO:0000313" key="3">
    <source>
        <dbReference type="EMBL" id="ABS55764.1"/>
    </source>
</evidence>
<evidence type="ECO:0000256" key="1">
    <source>
        <dbReference type="PROSITE-ProRule" id="PRU00169"/>
    </source>
</evidence>
<dbReference type="Gene3D" id="3.40.50.2300">
    <property type="match status" value="1"/>
</dbReference>
<reference evidence="4" key="1">
    <citation type="journal article" date="2015" name="Microbiology">
        <title>Genome of Methanoregula boonei 6A8 reveals adaptations to oligotrophic peatland environments.</title>
        <authorList>
            <person name="Braeuer S."/>
            <person name="Cadillo-Quiroz H."/>
            <person name="Kyrpides N."/>
            <person name="Woyke T."/>
            <person name="Goodwin L."/>
            <person name="Detter C."/>
            <person name="Podell S."/>
            <person name="Yavitt J.B."/>
            <person name="Zinder S.H."/>
        </authorList>
    </citation>
    <scope>NUCLEOTIDE SEQUENCE [LARGE SCALE GENOMIC DNA]</scope>
    <source>
        <strain evidence="4">DSM 21154 / JCM 14090 / 6A8</strain>
    </source>
</reference>
<gene>
    <name evidence="3" type="ordered locus">Mboo_1246</name>
</gene>
<feature type="domain" description="Response regulatory" evidence="2">
    <location>
        <begin position="35"/>
        <end position="150"/>
    </location>
</feature>
<protein>
    <submittedName>
        <fullName evidence="3">Response regulator receiver protein</fullName>
    </submittedName>
</protein>
<dbReference type="InterPro" id="IPR011006">
    <property type="entry name" value="CheY-like_superfamily"/>
</dbReference>
<evidence type="ECO:0000259" key="2">
    <source>
        <dbReference type="PROSITE" id="PS50110"/>
    </source>
</evidence>
<organism evidence="3 4">
    <name type="scientific">Methanoregula boonei (strain DSM 21154 / JCM 14090 / 6A8)</name>
    <dbReference type="NCBI Taxonomy" id="456442"/>
    <lineage>
        <taxon>Archaea</taxon>
        <taxon>Methanobacteriati</taxon>
        <taxon>Methanobacteriota</taxon>
        <taxon>Stenosarchaea group</taxon>
        <taxon>Methanomicrobia</taxon>
        <taxon>Methanomicrobiales</taxon>
        <taxon>Methanoregulaceae</taxon>
        <taxon>Methanoregula</taxon>
    </lineage>
</organism>
<dbReference type="InterPro" id="IPR001789">
    <property type="entry name" value="Sig_transdc_resp-reg_receiver"/>
</dbReference>
<dbReference type="Pfam" id="PF00072">
    <property type="entry name" value="Response_reg"/>
    <property type="match status" value="1"/>
</dbReference>
<dbReference type="Proteomes" id="UP000002408">
    <property type="component" value="Chromosome"/>
</dbReference>
<dbReference type="eggNOG" id="arCOG02385">
    <property type="taxonomic scope" value="Archaea"/>
</dbReference>
<dbReference type="RefSeq" id="WP_012106795.1">
    <property type="nucleotide sequence ID" value="NC_009712.1"/>
</dbReference>
<evidence type="ECO:0000313" key="4">
    <source>
        <dbReference type="Proteomes" id="UP000002408"/>
    </source>
</evidence>
<dbReference type="OrthoDB" id="8127at2157"/>
<feature type="modified residue" description="4-aspartylphosphate" evidence="1">
    <location>
        <position position="85"/>
    </location>
</feature>
<dbReference type="AlphaFoldDB" id="A7I7Q3"/>
<dbReference type="STRING" id="456442.Mboo_1246"/>
<dbReference type="CDD" id="cd00156">
    <property type="entry name" value="REC"/>
    <property type="match status" value="1"/>
</dbReference>
<proteinExistence type="predicted"/>
<dbReference type="PROSITE" id="PS50110">
    <property type="entry name" value="RESPONSE_REGULATORY"/>
    <property type="match status" value="1"/>
</dbReference>
<dbReference type="KEGG" id="mbn:Mboo_1246"/>
<dbReference type="EMBL" id="CP000780">
    <property type="protein sequence ID" value="ABS55764.1"/>
    <property type="molecule type" value="Genomic_DNA"/>
</dbReference>
<dbReference type="HOGENOM" id="CLU_1500281_0_0_2"/>
<accession>A7I7Q3</accession>
<keyword evidence="4" id="KW-1185">Reference proteome</keyword>
<dbReference type="GeneID" id="5412075"/>
<name>A7I7Q3_METB6</name>
<dbReference type="SUPFAM" id="SSF52172">
    <property type="entry name" value="CheY-like"/>
    <property type="match status" value="1"/>
</dbReference>